<proteinExistence type="predicted"/>
<dbReference type="Proteomes" id="UP000515158">
    <property type="component" value="Unplaced"/>
</dbReference>
<keyword evidence="1" id="KW-1185">Reference proteome</keyword>
<dbReference type="KEGG" id="tpal:117652823"/>
<evidence type="ECO:0000313" key="1">
    <source>
        <dbReference type="Proteomes" id="UP000515158"/>
    </source>
</evidence>
<protein>
    <submittedName>
        <fullName evidence="2">Uncharacterized protein LOC117652823 isoform X1</fullName>
    </submittedName>
</protein>
<dbReference type="RefSeq" id="XP_034253861.1">
    <property type="nucleotide sequence ID" value="XM_034397970.1"/>
</dbReference>
<reference evidence="2" key="1">
    <citation type="submission" date="2025-08" db="UniProtKB">
        <authorList>
            <consortium name="RefSeq"/>
        </authorList>
    </citation>
    <scope>IDENTIFICATION</scope>
    <source>
        <tissue evidence="2">Total insect</tissue>
    </source>
</reference>
<dbReference type="InParanoid" id="A0A6P9ADI4"/>
<dbReference type="GeneID" id="117652823"/>
<name>A0A6P9ADI4_THRPL</name>
<evidence type="ECO:0000313" key="2">
    <source>
        <dbReference type="RefSeq" id="XP_034253861.1"/>
    </source>
</evidence>
<accession>A0A6P9ADI4</accession>
<organism evidence="2">
    <name type="scientific">Thrips palmi</name>
    <name type="common">Melon thrips</name>
    <dbReference type="NCBI Taxonomy" id="161013"/>
    <lineage>
        <taxon>Eukaryota</taxon>
        <taxon>Metazoa</taxon>
        <taxon>Ecdysozoa</taxon>
        <taxon>Arthropoda</taxon>
        <taxon>Hexapoda</taxon>
        <taxon>Insecta</taxon>
        <taxon>Pterygota</taxon>
        <taxon>Neoptera</taxon>
        <taxon>Paraneoptera</taxon>
        <taxon>Thysanoptera</taxon>
        <taxon>Terebrantia</taxon>
        <taxon>Thripoidea</taxon>
        <taxon>Thripidae</taxon>
        <taxon>Thrips</taxon>
    </lineage>
</organism>
<dbReference type="AlphaFoldDB" id="A0A6P9ADI4"/>
<gene>
    <name evidence="2" type="primary">LOC117652823</name>
</gene>
<sequence length="453" mass="52013">MTDYNAHGYVMSTSQLNDLWHYDMWLGHFIMDLPLRRCKAMPKNMPNFPEMGFDDFQKLKDQVREMWITASHIFTAKKGPYGWGLFFREEQSPFGRVLTEKKPLTLGWLARVPSPDMCPTGHRYLRSPTGEEKYPVYLGGPISIANYDKVDRVLCRRLISQKEPNKNKMGVCKGPKRKLSPGQEVLWSYNFDPAAKRCPNFFPENEWQPILCCSELLQKGSSFIPSLLAEDLGQVEEHDDPPSKRRKVGGQRPLIKTACILSHRYCTYCGENLAPLQGKKVNIKCHWALRHSLDLCAEMGVDPNNVNTPLDPKDFIKHLDKVDHVFNSLNSHNYKVVPACKFFEVTNTTLLPPDASTEEKVAVFQQFLDEGMSAFKKYQVVYLKGIKVPQSYDDLLKSEVHSSYDKISWKTDKPSGNNFSLSRYNITDVEQNEHTLNIRTHLINAIVAWSRDS</sequence>
<dbReference type="OrthoDB" id="10328564at2759"/>